<keyword evidence="2" id="KW-1185">Reference proteome</keyword>
<dbReference type="NCBIfam" id="TIGR01634">
    <property type="entry name" value="tail_P2_I"/>
    <property type="match status" value="1"/>
</dbReference>
<name>A0ABY6SZV6_9CLOT</name>
<reference evidence="1 2" key="1">
    <citation type="submission" date="2018-11" db="EMBL/GenBank/DDBJ databases">
        <authorList>
            <consortium name="Pathogen Informatics"/>
        </authorList>
    </citation>
    <scope>NUCLEOTIDE SEQUENCE [LARGE SCALE GENOMIC DNA]</scope>
    <source>
        <strain evidence="1 2">NCTC10913</strain>
    </source>
</reference>
<dbReference type="Proteomes" id="UP000277570">
    <property type="component" value="Unassembled WGS sequence"/>
</dbReference>
<dbReference type="Pfam" id="PF09684">
    <property type="entry name" value="Tail_P2_I"/>
    <property type="match status" value="1"/>
</dbReference>
<dbReference type="RefSeq" id="WP_125149990.1">
    <property type="nucleotide sequence ID" value="NZ_UYIN01000022.1"/>
</dbReference>
<comment type="caution">
    <text evidence="1">The sequence shown here is derived from an EMBL/GenBank/DDBJ whole genome shotgun (WGS) entry which is preliminary data.</text>
</comment>
<dbReference type="EMBL" id="UYIN01000022">
    <property type="protein sequence ID" value="VDG74184.1"/>
    <property type="molecule type" value="Genomic_DNA"/>
</dbReference>
<proteinExistence type="predicted"/>
<protein>
    <submittedName>
        <fullName evidence="1">Phage tail protein (Tail_P2_I)</fullName>
    </submittedName>
</protein>
<accession>A0ABY6SZV6</accession>
<evidence type="ECO:0000313" key="2">
    <source>
        <dbReference type="Proteomes" id="UP000277570"/>
    </source>
</evidence>
<sequence>MINLYDSQISDVLPICIKNLPEVQSISYAISNMNKRLIDFSKKIALYNSIDLLDDCILDILAVELRTQYYDEDLDIEVKRKLIKNTLIWYMKAGTPSAVEELVKSVFGTGEVEEWFDFNGDPYTFRVTTNAEMDTDGIEKFFKMINKVKNTRSHMDGLNKYEALKKNIYVGNVLSITKHTTIKMNEKLLEKQIAVANGLSITKVINIQSEVD</sequence>
<organism evidence="1 2">
    <name type="scientific">Clostridium carnis</name>
    <dbReference type="NCBI Taxonomy" id="1530"/>
    <lineage>
        <taxon>Bacteria</taxon>
        <taxon>Bacillati</taxon>
        <taxon>Bacillota</taxon>
        <taxon>Clostridia</taxon>
        <taxon>Eubacteriales</taxon>
        <taxon>Clostridiaceae</taxon>
        <taxon>Clostridium</taxon>
    </lineage>
</organism>
<dbReference type="InterPro" id="IPR006521">
    <property type="entry name" value="Tail_protein_I"/>
</dbReference>
<gene>
    <name evidence="1" type="ORF">NCTC10913_04564</name>
</gene>
<evidence type="ECO:0000313" key="1">
    <source>
        <dbReference type="EMBL" id="VDG74184.1"/>
    </source>
</evidence>